<feature type="domain" description="S-Me-THD N-terminal" evidence="1">
    <location>
        <begin position="8"/>
        <end position="164"/>
    </location>
</feature>
<evidence type="ECO:0000313" key="3">
    <source>
        <dbReference type="EMBL" id="MFD0848660.1"/>
    </source>
</evidence>
<reference evidence="4" key="1">
    <citation type="journal article" date="2019" name="Int. J. Syst. Evol. Microbiol.">
        <title>The Global Catalogue of Microorganisms (GCM) 10K type strain sequencing project: providing services to taxonomists for standard genome sequencing and annotation.</title>
        <authorList>
            <consortium name="The Broad Institute Genomics Platform"/>
            <consortium name="The Broad Institute Genome Sequencing Center for Infectious Disease"/>
            <person name="Wu L."/>
            <person name="Ma J."/>
        </authorList>
    </citation>
    <scope>NUCLEOTIDE SEQUENCE [LARGE SCALE GENOMIC DNA]</scope>
    <source>
        <strain evidence="4">CCUG 52537</strain>
    </source>
</reference>
<dbReference type="InterPro" id="IPR024071">
    <property type="entry name" value="S-Me-THD_C_sf"/>
</dbReference>
<evidence type="ECO:0000259" key="1">
    <source>
        <dbReference type="Pfam" id="PF06032"/>
    </source>
</evidence>
<dbReference type="EMBL" id="JBHTIK010000005">
    <property type="protein sequence ID" value="MFD0848660.1"/>
    <property type="molecule type" value="Genomic_DNA"/>
</dbReference>
<evidence type="ECO:0000259" key="2">
    <source>
        <dbReference type="Pfam" id="PF20906"/>
    </source>
</evidence>
<sequence length="365" mass="40137">MKIIDSIQDVQDMARGATLLGTGGGGDPYIGELFIRNQMKKGRFPTIIDPSEVDDGAFIVSVFHLGAPPPFVEQLVSERIQLEILRRTEVLTGRKIDGLICVEIGGFNSTMPLAISAMTGIPAIDADGIGRAFPRMEMTAFSINGIRSTPTLLMDELGNEALINTENDRMCENVTRSICSTLGAHLTGAGYHMSGKQMKESAILGTVTQTLEIGRTIREAREAGEDIFGNLLDSLNRGGRFARILFDGKIVDIVREIRNGWHWGKVTMHGLSNPDDELVIELQNEFSIARLNGRPVTMVPDLISVLDRESGEPRTAESLSYGQRLKVLGYSADPILRRPDSLKAVGPRCFGFDEDFRPIEELFQD</sequence>
<dbReference type="InterPro" id="IPR010318">
    <property type="entry name" value="S-Me-THD_N"/>
</dbReference>
<dbReference type="SUPFAM" id="SSF160991">
    <property type="entry name" value="CV3147-like"/>
    <property type="match status" value="1"/>
</dbReference>
<name>A0ABW3C2U4_SPHXN</name>
<dbReference type="InterPro" id="IPR048350">
    <property type="entry name" value="S-Me-THD-like_C"/>
</dbReference>
<dbReference type="Gene3D" id="2.40.390.10">
    <property type="entry name" value="CV3147-like"/>
    <property type="match status" value="1"/>
</dbReference>
<evidence type="ECO:0000313" key="4">
    <source>
        <dbReference type="Proteomes" id="UP001597124"/>
    </source>
</evidence>
<keyword evidence="4" id="KW-1185">Reference proteome</keyword>
<accession>A0ABW3C2U4</accession>
<dbReference type="Pfam" id="PF20906">
    <property type="entry name" value="S-Me-THD_C"/>
    <property type="match status" value="1"/>
</dbReference>
<protein>
    <submittedName>
        <fullName evidence="3">DUF917 domain-containing protein</fullName>
    </submittedName>
</protein>
<dbReference type="Pfam" id="PF06032">
    <property type="entry name" value="S-Me-THD_N"/>
    <property type="match status" value="1"/>
</dbReference>
<dbReference type="Proteomes" id="UP001597124">
    <property type="component" value="Unassembled WGS sequence"/>
</dbReference>
<comment type="caution">
    <text evidence="3">The sequence shown here is derived from an EMBL/GenBank/DDBJ whole genome shotgun (WGS) entry which is preliminary data.</text>
</comment>
<organism evidence="3 4">
    <name type="scientific">Sphingosinicella xenopeptidilytica</name>
    <dbReference type="NCBI Taxonomy" id="364098"/>
    <lineage>
        <taxon>Bacteria</taxon>
        <taxon>Pseudomonadati</taxon>
        <taxon>Pseudomonadota</taxon>
        <taxon>Alphaproteobacteria</taxon>
        <taxon>Sphingomonadales</taxon>
        <taxon>Sphingosinicellaceae</taxon>
        <taxon>Sphingosinicella</taxon>
    </lineage>
</organism>
<dbReference type="InterPro" id="IPR027479">
    <property type="entry name" value="S-Me-THD_N_sf"/>
</dbReference>
<dbReference type="RefSeq" id="WP_381489794.1">
    <property type="nucleotide sequence ID" value="NZ_JBHTIK010000005.1"/>
</dbReference>
<dbReference type="Gene3D" id="3.40.1610.10">
    <property type="entry name" value="CV3147-like domain"/>
    <property type="match status" value="1"/>
</dbReference>
<proteinExistence type="predicted"/>
<feature type="domain" description="S-Me-THD-like C-terminal" evidence="2">
    <location>
        <begin position="167"/>
        <end position="359"/>
    </location>
</feature>
<gene>
    <name evidence="3" type="ORF">ACFQ00_10040</name>
</gene>